<dbReference type="InterPro" id="IPR036397">
    <property type="entry name" value="RNaseH_sf"/>
</dbReference>
<dbReference type="InParanoid" id="A0A6P6YGR5"/>
<accession>A0A6P6YGR5</accession>
<protein>
    <submittedName>
        <fullName evidence="4">IgE-binding protein-like</fullName>
    </submittedName>
</protein>
<organism evidence="3 4">
    <name type="scientific">Dermatophagoides pteronyssinus</name>
    <name type="common">European house dust mite</name>
    <dbReference type="NCBI Taxonomy" id="6956"/>
    <lineage>
        <taxon>Eukaryota</taxon>
        <taxon>Metazoa</taxon>
        <taxon>Ecdysozoa</taxon>
        <taxon>Arthropoda</taxon>
        <taxon>Chelicerata</taxon>
        <taxon>Arachnida</taxon>
        <taxon>Acari</taxon>
        <taxon>Acariformes</taxon>
        <taxon>Sarcoptiformes</taxon>
        <taxon>Astigmata</taxon>
        <taxon>Psoroptidia</taxon>
        <taxon>Analgoidea</taxon>
        <taxon>Pyroglyphidae</taxon>
        <taxon>Dermatophagoidinae</taxon>
        <taxon>Dermatophagoides</taxon>
    </lineage>
</organism>
<keyword evidence="1" id="KW-0732">Signal</keyword>
<gene>
    <name evidence="4" type="primary">LOC113798376</name>
</gene>
<evidence type="ECO:0000313" key="4">
    <source>
        <dbReference type="RefSeq" id="XP_027204698.1"/>
    </source>
</evidence>
<evidence type="ECO:0000256" key="1">
    <source>
        <dbReference type="SAM" id="SignalP"/>
    </source>
</evidence>
<dbReference type="Gene3D" id="3.30.420.10">
    <property type="entry name" value="Ribonuclease H-like superfamily/Ribonuclease H"/>
    <property type="match status" value="1"/>
</dbReference>
<evidence type="ECO:0000313" key="3">
    <source>
        <dbReference type="Proteomes" id="UP000515146"/>
    </source>
</evidence>
<feature type="chain" id="PRO_5027701353" evidence="1">
    <location>
        <begin position="22"/>
        <end position="141"/>
    </location>
</feature>
<dbReference type="RefSeq" id="XP_027204698.1">
    <property type="nucleotide sequence ID" value="XM_027348897.1"/>
</dbReference>
<dbReference type="PANTHER" id="PTHR38681:SF1">
    <property type="entry name" value="RETROVIRUS-RELATED POL POLYPROTEIN FROM TRANSPOSON 412-LIKE PROTEIN"/>
    <property type="match status" value="1"/>
</dbReference>
<name>A0A6P6YGR5_DERPT</name>
<dbReference type="KEGG" id="dpte:113798376"/>
<dbReference type="OMA" id="GWISCFC"/>
<dbReference type="AlphaFoldDB" id="A0A6P6YGR5"/>
<proteinExistence type="predicted"/>
<dbReference type="GO" id="GO:0015074">
    <property type="term" value="P:DNA integration"/>
    <property type="evidence" value="ECO:0007669"/>
    <property type="project" value="InterPro"/>
</dbReference>
<feature type="signal peptide" evidence="1">
    <location>
        <begin position="1"/>
        <end position="21"/>
    </location>
</feature>
<evidence type="ECO:0000259" key="2">
    <source>
        <dbReference type="PROSITE" id="PS50994"/>
    </source>
</evidence>
<dbReference type="PROSITE" id="PS50994">
    <property type="entry name" value="INTEGRASE"/>
    <property type="match status" value="1"/>
</dbReference>
<reference evidence="4" key="1">
    <citation type="submission" date="2025-08" db="UniProtKB">
        <authorList>
            <consortium name="RefSeq"/>
        </authorList>
    </citation>
    <scope>IDENTIFICATION</scope>
    <source>
        <strain evidence="4">Airmid</strain>
    </source>
</reference>
<sequence length="141" mass="16118">MASIKIPLLIILFLFVIQVDLLDLGKDYVLQTTPSSLAEWISRFGIPAKITTDRGPQFQAHLYRKFADLLGVQLISTSAYNPRANGMIERFHRSLKAAIKASSGNWEEVLPLFLLGLRTVVREDLKIIFRRNADFEKLRFI</sequence>
<dbReference type="InterPro" id="IPR001584">
    <property type="entry name" value="Integrase_cat-core"/>
</dbReference>
<dbReference type="GO" id="GO:0003676">
    <property type="term" value="F:nucleic acid binding"/>
    <property type="evidence" value="ECO:0007669"/>
    <property type="project" value="InterPro"/>
</dbReference>
<feature type="domain" description="Integrase catalytic" evidence="2">
    <location>
        <begin position="1"/>
        <end position="99"/>
    </location>
</feature>
<dbReference type="SUPFAM" id="SSF53098">
    <property type="entry name" value="Ribonuclease H-like"/>
    <property type="match status" value="1"/>
</dbReference>
<keyword evidence="3" id="KW-1185">Reference proteome</keyword>
<dbReference type="InterPro" id="IPR012337">
    <property type="entry name" value="RNaseH-like_sf"/>
</dbReference>
<dbReference type="PANTHER" id="PTHR38681">
    <property type="entry name" value="RETROVIRUS-RELATED POL POLYPROTEIN FROM TRANSPOSON 412-LIKE PROTEIN-RELATED"/>
    <property type="match status" value="1"/>
</dbReference>
<dbReference type="OrthoDB" id="6506414at2759"/>
<dbReference type="Proteomes" id="UP000515146">
    <property type="component" value="Unplaced"/>
</dbReference>